<gene>
    <name evidence="4" type="ORF">IAB82_05120</name>
</gene>
<dbReference type="EMBL" id="JADIMB010000072">
    <property type="protein sequence ID" value="MBO8471159.1"/>
    <property type="molecule type" value="Genomic_DNA"/>
</dbReference>
<evidence type="ECO:0000259" key="1">
    <source>
        <dbReference type="Pfam" id="PF16334"/>
    </source>
</evidence>
<accession>A0A9D9IGM4</accession>
<proteinExistence type="predicted"/>
<dbReference type="Gene3D" id="2.60.120.260">
    <property type="entry name" value="Galactose-binding domain-like"/>
    <property type="match status" value="1"/>
</dbReference>
<feature type="domain" description="Glutaminase A N-terminal" evidence="3">
    <location>
        <begin position="260"/>
        <end position="373"/>
    </location>
</feature>
<dbReference type="PANTHER" id="PTHR31987:SF1">
    <property type="entry name" value="GLUTAMINASE A"/>
    <property type="match status" value="1"/>
</dbReference>
<dbReference type="InterPro" id="IPR008979">
    <property type="entry name" value="Galactose-bd-like_sf"/>
</dbReference>
<dbReference type="Pfam" id="PF16335">
    <property type="entry name" value="GtaA_6_Hairpin"/>
    <property type="match status" value="1"/>
</dbReference>
<reference evidence="4" key="1">
    <citation type="submission" date="2020-10" db="EMBL/GenBank/DDBJ databases">
        <authorList>
            <person name="Gilroy R."/>
        </authorList>
    </citation>
    <scope>NUCLEOTIDE SEQUENCE</scope>
    <source>
        <strain evidence="4">B2-22910</strain>
    </source>
</reference>
<evidence type="ECO:0000313" key="5">
    <source>
        <dbReference type="Proteomes" id="UP000823603"/>
    </source>
</evidence>
<dbReference type="InterPro" id="IPR033433">
    <property type="entry name" value="GtaA_N"/>
</dbReference>
<dbReference type="Proteomes" id="UP000823603">
    <property type="component" value="Unassembled WGS sequence"/>
</dbReference>
<dbReference type="InterPro" id="IPR032514">
    <property type="entry name" value="GtaA_central"/>
</dbReference>
<comment type="caution">
    <text evidence="4">The sequence shown here is derived from an EMBL/GenBank/DDBJ whole genome shotgun (WGS) entry which is preliminary data.</text>
</comment>
<dbReference type="Pfam" id="PF17168">
    <property type="entry name" value="DUF5127"/>
    <property type="match status" value="2"/>
</dbReference>
<dbReference type="AlphaFoldDB" id="A0A9D9IGM4"/>
<evidence type="ECO:0000313" key="4">
    <source>
        <dbReference type="EMBL" id="MBO8471159.1"/>
    </source>
</evidence>
<feature type="domain" description="DUF4964" evidence="1">
    <location>
        <begin position="20"/>
        <end position="79"/>
    </location>
</feature>
<protein>
    <submittedName>
        <fullName evidence="4">DUF4965 domain-containing protein</fullName>
    </submittedName>
</protein>
<name>A0A9D9IGM4_9BACT</name>
<feature type="domain" description="Glutaminase A central" evidence="2">
    <location>
        <begin position="463"/>
        <end position="800"/>
    </location>
</feature>
<organism evidence="4 5">
    <name type="scientific">Candidatus Cryptobacteroides faecavium</name>
    <dbReference type="NCBI Taxonomy" id="2840762"/>
    <lineage>
        <taxon>Bacteria</taxon>
        <taxon>Pseudomonadati</taxon>
        <taxon>Bacteroidota</taxon>
        <taxon>Bacteroidia</taxon>
        <taxon>Bacteroidales</taxon>
        <taxon>Candidatus Cryptobacteroides</taxon>
    </lineage>
</organism>
<evidence type="ECO:0000259" key="2">
    <source>
        <dbReference type="Pfam" id="PF16335"/>
    </source>
</evidence>
<sequence length="813" mass="92135">MRKLFLLIILSVLAVPVFGVRNNLRAPAYQLIAIDPSTNLWSMTDTLYADATRHWTGSEHPLLGVLTVDGIDYRFLGRDFTVPVTVAPNSEWGEWTARYTTEAPSGDWTSESFDDSSWRSGKGAFGTDGEGGRFVMIRNEFCRTGASTRWTSPELWLRRTIVLPDDVQHKDWFLEYTNDDSAEIYVNGVRVVSVSGKESEHDMVPLCGESLLHPGDNLISAHVKNAEGYGIIDFALLVADKCTERFPRTAVQKSVDYLPTQTVYEFACGPVDLTLTFTAPFLPDNLELASRPVNYITYDVKSSDGKSHRLSLTLEASPLWAVDHPGQPTEESLWTSDGLTYMRSGTTMQHMLEKWGDDRRIDWGYFYLVADSRDAEFTVEGKRLALRKELGKSKGTSGYVMVGYDDVQAIQYFRQNLRPYWNRSGFETICGQFVKAADEYSVLMKECGRFNDRLMADAEAAGGKEYAELCALAWRQTFAAHKLVATPEGLPLYLSKENFSNGSIGTVDLSYPSIPIFLLYNVELAKALMNPILDYCSSDRWGKPFAAHDVGRYPLANGQNYGGDMPVEESGNMLIMAAAIARAEGNAGFAMKYMPLFSKWAGYLEEYGLDPENQLCTDDFAGHFAHNANLAGKAVLGIAAYGYLADMAGDRESGRTYMQKARAYAAEWERMADDGDHYRLTFDRPGTWSQKYNLVWDKLFGWNIFPEKVFGKEIAFYLAHQNIYGLPLDCREQYTKTDWVIWSATMADNETDFRALVKPVWKFMDETEDRSPMGDWIWTDRPHSLQFRNRSVVGAYFMKLLDRKWNEDRYEKK</sequence>
<dbReference type="Pfam" id="PF16334">
    <property type="entry name" value="DUF4964"/>
    <property type="match status" value="1"/>
</dbReference>
<reference evidence="4" key="2">
    <citation type="journal article" date="2021" name="PeerJ">
        <title>Extensive microbial diversity within the chicken gut microbiome revealed by metagenomics and culture.</title>
        <authorList>
            <person name="Gilroy R."/>
            <person name="Ravi A."/>
            <person name="Getino M."/>
            <person name="Pursley I."/>
            <person name="Horton D.L."/>
            <person name="Alikhan N.F."/>
            <person name="Baker D."/>
            <person name="Gharbi K."/>
            <person name="Hall N."/>
            <person name="Watson M."/>
            <person name="Adriaenssens E.M."/>
            <person name="Foster-Nyarko E."/>
            <person name="Jarju S."/>
            <person name="Secka A."/>
            <person name="Antonio M."/>
            <person name="Oren A."/>
            <person name="Chaudhuri R.R."/>
            <person name="La Ragione R."/>
            <person name="Hildebrand F."/>
            <person name="Pallen M.J."/>
        </authorList>
    </citation>
    <scope>NUCLEOTIDE SEQUENCE</scope>
    <source>
        <strain evidence="4">B2-22910</strain>
    </source>
</reference>
<feature type="domain" description="Glutaminase A N-terminal" evidence="3">
    <location>
        <begin position="380"/>
        <end position="457"/>
    </location>
</feature>
<dbReference type="PANTHER" id="PTHR31987">
    <property type="entry name" value="GLUTAMINASE A-RELATED"/>
    <property type="match status" value="1"/>
</dbReference>
<evidence type="ECO:0000259" key="3">
    <source>
        <dbReference type="Pfam" id="PF17168"/>
    </source>
</evidence>
<dbReference type="SUPFAM" id="SSF49785">
    <property type="entry name" value="Galactose-binding domain-like"/>
    <property type="match status" value="1"/>
</dbReference>
<dbReference type="InterPro" id="IPR052743">
    <property type="entry name" value="Glutaminase_GtaA"/>
</dbReference>
<dbReference type="InterPro" id="IPR032515">
    <property type="entry name" value="DUF4964"/>
</dbReference>